<keyword evidence="7" id="KW-0406">Ion transport</keyword>
<feature type="transmembrane region" description="Helical" evidence="9">
    <location>
        <begin position="109"/>
        <end position="132"/>
    </location>
</feature>
<feature type="domain" description="Cation/H+ exchanger transmembrane" evidence="10">
    <location>
        <begin position="6"/>
        <end position="349"/>
    </location>
</feature>
<evidence type="ECO:0000259" key="10">
    <source>
        <dbReference type="Pfam" id="PF00999"/>
    </source>
</evidence>
<evidence type="ECO:0000256" key="1">
    <source>
        <dbReference type="ARBA" id="ARBA00004141"/>
    </source>
</evidence>
<keyword evidence="3" id="KW-0813">Transport</keyword>
<dbReference type="Pfam" id="PF02254">
    <property type="entry name" value="TrkA_N"/>
    <property type="match status" value="1"/>
</dbReference>
<dbReference type="Gene3D" id="3.40.50.720">
    <property type="entry name" value="NAD(P)-binding Rossmann-like Domain"/>
    <property type="match status" value="1"/>
</dbReference>
<feature type="transmembrane region" description="Helical" evidence="9">
    <location>
        <begin position="82"/>
        <end position="103"/>
    </location>
</feature>
<evidence type="ECO:0000259" key="11">
    <source>
        <dbReference type="Pfam" id="PF02254"/>
    </source>
</evidence>
<keyword evidence="8 9" id="KW-0472">Membrane</keyword>
<feature type="transmembrane region" description="Helical" evidence="9">
    <location>
        <begin position="169"/>
        <end position="185"/>
    </location>
</feature>
<organism evidence="12 13">
    <name type="scientific">Lacimicrobium alkaliphilum</name>
    <dbReference type="NCBI Taxonomy" id="1526571"/>
    <lineage>
        <taxon>Bacteria</taxon>
        <taxon>Pseudomonadati</taxon>
        <taxon>Pseudomonadota</taxon>
        <taxon>Gammaproteobacteria</taxon>
        <taxon>Alteromonadales</taxon>
        <taxon>Alteromonadaceae</taxon>
        <taxon>Lacimicrobium</taxon>
    </lineage>
</organism>
<feature type="transmembrane region" description="Helical" evidence="9">
    <location>
        <begin position="303"/>
        <end position="326"/>
    </location>
</feature>
<feature type="transmembrane region" description="Helical" evidence="9">
    <location>
        <begin position="144"/>
        <end position="163"/>
    </location>
</feature>
<dbReference type="EMBL" id="BMGJ01000002">
    <property type="protein sequence ID" value="GGD52613.1"/>
    <property type="molecule type" value="Genomic_DNA"/>
</dbReference>
<keyword evidence="13" id="KW-1185">Reference proteome</keyword>
<comment type="caution">
    <text evidence="12">The sequence shown here is derived from an EMBL/GenBank/DDBJ whole genome shotgun (WGS) entry which is preliminary data.</text>
</comment>
<sequence length="523" mass="57629">MDFIWILFAFVCGLGVKLLHFPPLIGFLAAGFILNFAGVQPADSLETLANLGITLLLFTIGLKLNIRDLLKREVWLGTGGHMLLWSALVSLLCIALSTSGLAYLDILDWQSAALLGFALSFSSTVCIVKMLEEAGEMKTRHGKVAIGVLVMQDILAVLFLVGATGKIPSIYAFGLFALLLIKPLLNRLVSMAGHGELLPLTGFFLALGGYELFNLVGIKGDLGALLMGILLSSHVKSAELNKALLSFKDLFLIGFFLSIGFTALPDMQMVLVALLLCLILPIKFMLFFFMFTGLRLRGRTAYLSGMALSNFSEFGLIVAALCVDLSLLSKEWLVILALAVSFSFVITSIIYRYAHTGYSKYQIQIKRFEKARRLPEDIYHQPVNAQLLVVGMGRVGKGAFLALSEVLGKQVWGMDADRDRVERQKNLGMQVMLGDGEDADLWDNMDMSNTNLILLALPSTEDIRHIHDQLRKAGYKGQLAAIARYEDERIEMIQHGIDHVFNFYTEAGTGFAEESLQLLKKSA</sequence>
<dbReference type="RefSeq" id="WP_099033237.1">
    <property type="nucleotide sequence ID" value="NZ_BMGJ01000002.1"/>
</dbReference>
<dbReference type="PANTHER" id="PTHR42751">
    <property type="entry name" value="SODIUM/HYDROGEN EXCHANGER FAMILY/TRKA DOMAIN PROTEIN"/>
    <property type="match status" value="1"/>
</dbReference>
<evidence type="ECO:0000256" key="9">
    <source>
        <dbReference type="SAM" id="Phobius"/>
    </source>
</evidence>
<comment type="subcellular location">
    <subcellularLocation>
        <location evidence="1">Membrane</location>
        <topology evidence="1">Multi-pass membrane protein</topology>
    </subcellularLocation>
</comment>
<feature type="domain" description="RCK N-terminal" evidence="11">
    <location>
        <begin position="388"/>
        <end position="502"/>
    </location>
</feature>
<evidence type="ECO:0000256" key="6">
    <source>
        <dbReference type="ARBA" id="ARBA00022989"/>
    </source>
</evidence>
<feature type="transmembrane region" description="Helical" evidence="9">
    <location>
        <begin position="197"/>
        <end position="216"/>
    </location>
</feature>
<evidence type="ECO:0000313" key="13">
    <source>
        <dbReference type="Proteomes" id="UP000614272"/>
    </source>
</evidence>
<evidence type="ECO:0000313" key="12">
    <source>
        <dbReference type="EMBL" id="GGD52613.1"/>
    </source>
</evidence>
<feature type="transmembrane region" description="Helical" evidence="9">
    <location>
        <begin position="332"/>
        <end position="354"/>
    </location>
</feature>
<keyword evidence="6 9" id="KW-1133">Transmembrane helix</keyword>
<evidence type="ECO:0000256" key="5">
    <source>
        <dbReference type="ARBA" id="ARBA00022692"/>
    </source>
</evidence>
<dbReference type="InterPro" id="IPR036291">
    <property type="entry name" value="NAD(P)-bd_dom_sf"/>
</dbReference>
<dbReference type="PANTHER" id="PTHR42751:SF1">
    <property type="entry name" value="CATION_PROTON ANTIPORTER YBAL-RELATED"/>
    <property type="match status" value="1"/>
</dbReference>
<evidence type="ECO:0000256" key="7">
    <source>
        <dbReference type="ARBA" id="ARBA00023065"/>
    </source>
</evidence>
<dbReference type="Pfam" id="PF00999">
    <property type="entry name" value="Na_H_Exchanger"/>
    <property type="match status" value="1"/>
</dbReference>
<name>A0ABQ1QZ73_9ALTE</name>
<dbReference type="SUPFAM" id="SSF51735">
    <property type="entry name" value="NAD(P)-binding Rossmann-fold domains"/>
    <property type="match status" value="1"/>
</dbReference>
<feature type="transmembrane region" description="Helical" evidence="9">
    <location>
        <begin position="7"/>
        <end position="36"/>
    </location>
</feature>
<evidence type="ECO:0000256" key="2">
    <source>
        <dbReference type="ARBA" id="ARBA00005551"/>
    </source>
</evidence>
<protein>
    <submittedName>
        <fullName evidence="12">Potassium transporter Kef</fullName>
    </submittedName>
</protein>
<reference evidence="13" key="1">
    <citation type="journal article" date="2019" name="Int. J. Syst. Evol. Microbiol.">
        <title>The Global Catalogue of Microorganisms (GCM) 10K type strain sequencing project: providing services to taxonomists for standard genome sequencing and annotation.</title>
        <authorList>
            <consortium name="The Broad Institute Genomics Platform"/>
            <consortium name="The Broad Institute Genome Sequencing Center for Infectious Disease"/>
            <person name="Wu L."/>
            <person name="Ma J."/>
        </authorList>
    </citation>
    <scope>NUCLEOTIDE SEQUENCE [LARGE SCALE GENOMIC DNA]</scope>
    <source>
        <strain evidence="13">CGMCC 1.12923</strain>
    </source>
</reference>
<dbReference type="InterPro" id="IPR038770">
    <property type="entry name" value="Na+/solute_symporter_sf"/>
</dbReference>
<proteinExistence type="inferred from homology"/>
<dbReference type="InterPro" id="IPR003148">
    <property type="entry name" value="RCK_N"/>
</dbReference>
<feature type="transmembrane region" description="Helical" evidence="9">
    <location>
        <begin position="48"/>
        <end position="70"/>
    </location>
</feature>
<dbReference type="Gene3D" id="1.20.1530.20">
    <property type="match status" value="1"/>
</dbReference>
<accession>A0ABQ1QZ73</accession>
<feature type="transmembrane region" description="Helical" evidence="9">
    <location>
        <begin position="270"/>
        <end position="291"/>
    </location>
</feature>
<dbReference type="Proteomes" id="UP000614272">
    <property type="component" value="Unassembled WGS sequence"/>
</dbReference>
<dbReference type="InterPro" id="IPR006153">
    <property type="entry name" value="Cation/H_exchanger_TM"/>
</dbReference>
<evidence type="ECO:0000256" key="3">
    <source>
        <dbReference type="ARBA" id="ARBA00022448"/>
    </source>
</evidence>
<gene>
    <name evidence="12" type="ORF">GCM10011357_05580</name>
</gene>
<comment type="similarity">
    <text evidence="2">Belongs to the monovalent cation:proton antiporter 2 (CPA2) transporter (TC 2.A.37) family.</text>
</comment>
<keyword evidence="4" id="KW-0050">Antiport</keyword>
<evidence type="ECO:0000256" key="4">
    <source>
        <dbReference type="ARBA" id="ARBA00022449"/>
    </source>
</evidence>
<evidence type="ECO:0000256" key="8">
    <source>
        <dbReference type="ARBA" id="ARBA00023136"/>
    </source>
</evidence>
<keyword evidence="5 9" id="KW-0812">Transmembrane</keyword>